<sequence>MKFKEYKNLDYAQVADEILNFWNQEQIFEKSISTRAGHPSFTFYEGPPSANGTPGIHHVMARAIKDIFCRYQTLKGKQVKRKGGWDTHGLPVELQVEKELGITKEDIGKKISVEEYNQKCRETVMKFTGQWNDLTQKMGYWVDLDNPYVTYQTPYIESVWNLLKRLYDKGLLYKGYTIQPYSPAAGTGLSSHELNQPGCYRDVKDTSLTAQFKAKQQEKSQFLFDWSQGNPVYLLAWTTTPWTLPSNSALTAGKNISYVLVKTFNPYTYLPVHVVLAKDLVKNYFQASAENGDFEAYVSSEKKPNSIPYKIVGECKGADLEGIEYEQLMPYVQPSSPAFRVILGDFVTTEDGTGIVHTAPTFGADDFRVAQQNGIPAILVLDAAGKEVPLVNRQGRFVEEVSDYALEPVKEAYLSDEEKEEARIKQGRDKYLSVDERIAIQLKTENKAFQVQKFDHPYPHCWRTDKPVLYYPLDSWFIRTTAVKDKLIALNQSIQWKPESTGTGRFGNWLENLVDWNLSRSRYWGTPLPIWRSEDGSEEICIGSLAQLSAELNKANTSGKLDAEKIKSNQEFLAALEAGKADLHRPYVDQVYLIGESGAILSRELDLIDVWFDSGAMPFAQWHYPFENQDIFKESYPADFISEGVDQTRGWFFTLHAISSMVEESVAFKNVVSTGLVLDKNGNKMSKRLGNAIDPFETLKKYGADPTRWYMITNAQPWDNLKFDLAGITEVRNKFFGTLTNTYNFFALYANLDGFEPQFETLDEANLTELDRWILSKLMHLIQEVDEAYGTYEPTKAGRAIQDFVCDHLSNWYVRLSRRRFWNPEFTDKGINPDKQAAYQTLYTCLETVAQLMSPIAPFYGDWLYKNLSNKESVHLTDFVDVNPTWINPDLEASMDLAQRICSLVHSIRKVHKLKVRQPLAQVLVPVLQEQVRDQIRRVEDLIKSEVNVKQVNYLDDASGVLSKKVKPNFKALGPKFGKDMKVVAEAISSMTAENLQELEAKGVISLEQFSIALGDVEILTEDMPGYLTASESGLTIALDSQLSPSLIREGMAREFVNRIQNLRKDSGFDVIDKIRIEVKKGEKIWEESIEEFGAYICQEVQALSIAWKDQLENASEIAMDDTILWVEVAVDK</sequence>
<dbReference type="GO" id="GO:0000049">
    <property type="term" value="F:tRNA binding"/>
    <property type="evidence" value="ECO:0007669"/>
    <property type="project" value="InterPro"/>
</dbReference>
<dbReference type="Pfam" id="PF19302">
    <property type="entry name" value="DUF5915"/>
    <property type="match status" value="1"/>
</dbReference>
<dbReference type="GO" id="GO:0004822">
    <property type="term" value="F:isoleucine-tRNA ligase activity"/>
    <property type="evidence" value="ECO:0007669"/>
    <property type="project" value="UniProtKB-UniRule"/>
</dbReference>
<organism evidence="18 19">
    <name type="scientific">Aquirufa rosea</name>
    <dbReference type="NCBI Taxonomy" id="2509241"/>
    <lineage>
        <taxon>Bacteria</taxon>
        <taxon>Pseudomonadati</taxon>
        <taxon>Bacteroidota</taxon>
        <taxon>Cytophagia</taxon>
        <taxon>Cytophagales</taxon>
        <taxon>Flectobacillaceae</taxon>
        <taxon>Aquirufa</taxon>
    </lineage>
</organism>
<dbReference type="FunFam" id="3.40.50.620:FF:000063">
    <property type="entry name" value="Isoleucine--tRNA ligase"/>
    <property type="match status" value="1"/>
</dbReference>
<dbReference type="CDD" id="cd00818">
    <property type="entry name" value="IleRS_core"/>
    <property type="match status" value="1"/>
</dbReference>
<protein>
    <recommendedName>
        <fullName evidence="15">Isoleucine--tRNA ligase</fullName>
        <ecNumber evidence="15">6.1.1.5</ecNumber>
    </recommendedName>
    <alternativeName>
        <fullName evidence="15">Isoleucyl-tRNA synthetase</fullName>
        <shortName evidence="15">IleRS</shortName>
    </alternativeName>
</protein>
<comment type="similarity">
    <text evidence="3 15">Belongs to the class-I aminoacyl-tRNA synthetase family. IleS type 2 subfamily.</text>
</comment>
<dbReference type="PRINTS" id="PR00984">
    <property type="entry name" value="TRNASYNTHILE"/>
</dbReference>
<dbReference type="Gene3D" id="3.40.50.620">
    <property type="entry name" value="HUPs"/>
    <property type="match status" value="2"/>
</dbReference>
<dbReference type="OrthoDB" id="9810365at2"/>
<dbReference type="EMBL" id="SDHY01000003">
    <property type="protein sequence ID" value="RXK49661.1"/>
    <property type="molecule type" value="Genomic_DNA"/>
</dbReference>
<evidence type="ECO:0000256" key="6">
    <source>
        <dbReference type="ARBA" id="ARBA00022598"/>
    </source>
</evidence>
<dbReference type="InterPro" id="IPR002300">
    <property type="entry name" value="aa-tRNA-synth_Ia"/>
</dbReference>
<keyword evidence="10 15" id="KW-0067">ATP-binding</keyword>
<keyword evidence="8 15" id="KW-0547">Nucleotide-binding</keyword>
<dbReference type="Pfam" id="PF08264">
    <property type="entry name" value="Anticodon_1"/>
    <property type="match status" value="1"/>
</dbReference>
<dbReference type="InterPro" id="IPR014729">
    <property type="entry name" value="Rossmann-like_a/b/a_fold"/>
</dbReference>
<dbReference type="SUPFAM" id="SSF50677">
    <property type="entry name" value="ValRS/IleRS/LeuRS editing domain"/>
    <property type="match status" value="1"/>
</dbReference>
<evidence type="ECO:0000256" key="5">
    <source>
        <dbReference type="ARBA" id="ARBA00022490"/>
    </source>
</evidence>
<evidence type="ECO:0000256" key="11">
    <source>
        <dbReference type="ARBA" id="ARBA00022917"/>
    </source>
</evidence>
<comment type="subcellular location">
    <subcellularLocation>
        <location evidence="2 15">Cytoplasm</location>
    </subcellularLocation>
</comment>
<evidence type="ECO:0000256" key="15">
    <source>
        <dbReference type="HAMAP-Rule" id="MF_02003"/>
    </source>
</evidence>
<feature type="binding site" evidence="15">
    <location>
        <position position="687"/>
    </location>
    <ligand>
        <name>ATP</name>
        <dbReference type="ChEBI" id="CHEBI:30616"/>
    </ligand>
</feature>
<evidence type="ECO:0000259" key="16">
    <source>
        <dbReference type="Pfam" id="PF00133"/>
    </source>
</evidence>
<keyword evidence="12 15" id="KW-0030">Aminoacyl-tRNA synthetase</keyword>
<comment type="function">
    <text evidence="13 15">Catalyzes the attachment of isoleucine to tRNA(Ile). As IleRS can inadvertently accommodate and process structurally similar amino acids such as valine, to avoid such errors it has two additional distinct tRNA(Ile)-dependent editing activities. One activity is designated as 'pretransfer' editing and involves the hydrolysis of activated Val-AMP. The other activity is designated 'posttransfer' editing and involves deacylation of mischarged Val-tRNA(Ile).</text>
</comment>
<keyword evidence="9 15" id="KW-0862">Zinc</keyword>
<dbReference type="InterPro" id="IPR009008">
    <property type="entry name" value="Val/Leu/Ile-tRNA-synth_edit"/>
</dbReference>
<dbReference type="GO" id="GO:0008270">
    <property type="term" value="F:zinc ion binding"/>
    <property type="evidence" value="ECO:0007669"/>
    <property type="project" value="UniProtKB-UniRule"/>
</dbReference>
<evidence type="ECO:0000256" key="12">
    <source>
        <dbReference type="ARBA" id="ARBA00023146"/>
    </source>
</evidence>
<evidence type="ECO:0000256" key="9">
    <source>
        <dbReference type="ARBA" id="ARBA00022833"/>
    </source>
</evidence>
<evidence type="ECO:0000256" key="2">
    <source>
        <dbReference type="ARBA" id="ARBA00004496"/>
    </source>
</evidence>
<keyword evidence="5 15" id="KW-0963">Cytoplasm</keyword>
<dbReference type="PANTHER" id="PTHR42780:SF1">
    <property type="entry name" value="ISOLEUCINE--TRNA LIGASE, CYTOPLASMIC"/>
    <property type="match status" value="1"/>
</dbReference>
<dbReference type="Gene3D" id="3.30.720.200">
    <property type="match status" value="1"/>
</dbReference>
<dbReference type="InterPro" id="IPR002301">
    <property type="entry name" value="Ile-tRNA-ligase"/>
</dbReference>
<feature type="short sequence motif" description="'KMSKS' region" evidence="15">
    <location>
        <begin position="684"/>
        <end position="688"/>
    </location>
</feature>
<comment type="domain">
    <text evidence="15">IleRS has two distinct active sites: one for aminoacylation and one for editing. The misactivated valine is translocated from the active site to the editing site, which sterically excludes the correctly activated isoleucine. The single editing site contains two valyl binding pockets, one specific for each substrate (Val-AMP or Val-tRNA(Ile)).</text>
</comment>
<dbReference type="AlphaFoldDB" id="A0A4Q1BZV8"/>
<dbReference type="Proteomes" id="UP000289455">
    <property type="component" value="Unassembled WGS sequence"/>
</dbReference>
<evidence type="ECO:0000256" key="13">
    <source>
        <dbReference type="ARBA" id="ARBA00025217"/>
    </source>
</evidence>
<keyword evidence="11 15" id="KW-0648">Protein biosynthesis</keyword>
<evidence type="ECO:0000256" key="10">
    <source>
        <dbReference type="ARBA" id="ARBA00022840"/>
    </source>
</evidence>
<dbReference type="InterPro" id="IPR009080">
    <property type="entry name" value="tRNAsynth_Ia_anticodon-bd"/>
</dbReference>
<dbReference type="EC" id="6.1.1.5" evidence="15"/>
<dbReference type="GO" id="GO:0002161">
    <property type="term" value="F:aminoacyl-tRNA deacylase activity"/>
    <property type="evidence" value="ECO:0007669"/>
    <property type="project" value="InterPro"/>
</dbReference>
<dbReference type="NCBIfam" id="TIGR00392">
    <property type="entry name" value="ileS"/>
    <property type="match status" value="1"/>
</dbReference>
<comment type="cofactor">
    <cofactor evidence="1 15">
        <name>Zn(2+)</name>
        <dbReference type="ChEBI" id="CHEBI:29105"/>
    </cofactor>
</comment>
<feature type="domain" description="Methionyl/Valyl/Leucyl/Isoleucyl-tRNA synthetase anticodon-binding" evidence="17">
    <location>
        <begin position="771"/>
        <end position="922"/>
    </location>
</feature>
<accession>A0A4Q1BZV8</accession>
<name>A0A4Q1BZV8_9BACT</name>
<dbReference type="GO" id="GO:0005737">
    <property type="term" value="C:cytoplasm"/>
    <property type="evidence" value="ECO:0007669"/>
    <property type="project" value="UniProtKB-SubCell"/>
</dbReference>
<evidence type="ECO:0000256" key="8">
    <source>
        <dbReference type="ARBA" id="ARBA00022741"/>
    </source>
</evidence>
<dbReference type="HAMAP" id="MF_02003">
    <property type="entry name" value="Ile_tRNA_synth_type2"/>
    <property type="match status" value="1"/>
</dbReference>
<dbReference type="InterPro" id="IPR013155">
    <property type="entry name" value="M/V/L/I-tRNA-synth_anticd-bd"/>
</dbReference>
<evidence type="ECO:0000256" key="14">
    <source>
        <dbReference type="ARBA" id="ARBA00048359"/>
    </source>
</evidence>
<keyword evidence="7 15" id="KW-0479">Metal-binding</keyword>
<comment type="subunit">
    <text evidence="4 15">Monomer.</text>
</comment>
<dbReference type="GO" id="GO:0005524">
    <property type="term" value="F:ATP binding"/>
    <property type="evidence" value="ECO:0007669"/>
    <property type="project" value="UniProtKB-UniRule"/>
</dbReference>
<dbReference type="InterPro" id="IPR023586">
    <property type="entry name" value="Ile-tRNA-ligase_type2"/>
</dbReference>
<reference evidence="18 19" key="1">
    <citation type="submission" date="2019-01" db="EMBL/GenBank/DDBJ databases">
        <title>Cytophagaceae bacterium strain CAR-16.</title>
        <authorList>
            <person name="Chen W.-M."/>
        </authorList>
    </citation>
    <scope>NUCLEOTIDE SEQUENCE [LARGE SCALE GENOMIC DNA]</scope>
    <source>
        <strain evidence="18 19">CAR-16</strain>
    </source>
</reference>
<dbReference type="PANTHER" id="PTHR42780">
    <property type="entry name" value="SOLEUCYL-TRNA SYNTHETASE"/>
    <property type="match status" value="1"/>
</dbReference>
<gene>
    <name evidence="15" type="primary">ileS</name>
    <name evidence="18" type="ORF">ESB04_05660</name>
</gene>
<dbReference type="Gene3D" id="1.10.730.10">
    <property type="entry name" value="Isoleucyl-tRNA Synthetase, Domain 1"/>
    <property type="match status" value="1"/>
</dbReference>
<keyword evidence="19" id="KW-1185">Reference proteome</keyword>
<proteinExistence type="inferred from homology"/>
<dbReference type="CDD" id="cd07961">
    <property type="entry name" value="Anticodon_Ia_Ile_ABEc"/>
    <property type="match status" value="1"/>
</dbReference>
<dbReference type="SUPFAM" id="SSF47323">
    <property type="entry name" value="Anticodon-binding domain of a subclass of class I aminoacyl-tRNA synthetases"/>
    <property type="match status" value="1"/>
</dbReference>
<evidence type="ECO:0000259" key="17">
    <source>
        <dbReference type="Pfam" id="PF08264"/>
    </source>
</evidence>
<comment type="catalytic activity">
    <reaction evidence="14 15">
        <text>tRNA(Ile) + L-isoleucine + ATP = L-isoleucyl-tRNA(Ile) + AMP + diphosphate</text>
        <dbReference type="Rhea" id="RHEA:11060"/>
        <dbReference type="Rhea" id="RHEA-COMP:9666"/>
        <dbReference type="Rhea" id="RHEA-COMP:9695"/>
        <dbReference type="ChEBI" id="CHEBI:30616"/>
        <dbReference type="ChEBI" id="CHEBI:33019"/>
        <dbReference type="ChEBI" id="CHEBI:58045"/>
        <dbReference type="ChEBI" id="CHEBI:78442"/>
        <dbReference type="ChEBI" id="CHEBI:78528"/>
        <dbReference type="ChEBI" id="CHEBI:456215"/>
        <dbReference type="EC" id="6.1.1.5"/>
    </reaction>
</comment>
<keyword evidence="6 15" id="KW-0436">Ligase</keyword>
<dbReference type="GO" id="GO:0006428">
    <property type="term" value="P:isoleucyl-tRNA aminoacylation"/>
    <property type="evidence" value="ECO:0007669"/>
    <property type="project" value="UniProtKB-UniRule"/>
</dbReference>
<evidence type="ECO:0000256" key="4">
    <source>
        <dbReference type="ARBA" id="ARBA00011245"/>
    </source>
</evidence>
<evidence type="ECO:0000256" key="7">
    <source>
        <dbReference type="ARBA" id="ARBA00022723"/>
    </source>
</evidence>
<evidence type="ECO:0000256" key="3">
    <source>
        <dbReference type="ARBA" id="ARBA00007078"/>
    </source>
</evidence>
<comment type="caution">
    <text evidence="18">The sequence shown here is derived from an EMBL/GenBank/DDBJ whole genome shotgun (WGS) entry which is preliminary data.</text>
</comment>
<dbReference type="SUPFAM" id="SSF52374">
    <property type="entry name" value="Nucleotidylyl transferase"/>
    <property type="match status" value="1"/>
</dbReference>
<evidence type="ECO:0000313" key="18">
    <source>
        <dbReference type="EMBL" id="RXK49661.1"/>
    </source>
</evidence>
<evidence type="ECO:0000313" key="19">
    <source>
        <dbReference type="Proteomes" id="UP000289455"/>
    </source>
</evidence>
<dbReference type="RefSeq" id="WP_129026758.1">
    <property type="nucleotide sequence ID" value="NZ_SDHY01000003.1"/>
</dbReference>
<feature type="short sequence motif" description="'HIGH' region" evidence="15">
    <location>
        <begin position="48"/>
        <end position="58"/>
    </location>
</feature>
<dbReference type="Pfam" id="PF00133">
    <property type="entry name" value="tRNA-synt_1"/>
    <property type="match status" value="1"/>
</dbReference>
<dbReference type="InterPro" id="IPR033709">
    <property type="entry name" value="Anticodon_Ile_ABEc"/>
</dbReference>
<evidence type="ECO:0000256" key="1">
    <source>
        <dbReference type="ARBA" id="ARBA00001947"/>
    </source>
</evidence>
<feature type="domain" description="Aminoacyl-tRNA synthetase class Ia" evidence="16">
    <location>
        <begin position="18"/>
        <end position="722"/>
    </location>
</feature>